<accession>A0A2V3VZH7</accession>
<dbReference type="Proteomes" id="UP000247978">
    <property type="component" value="Unassembled WGS sequence"/>
</dbReference>
<organism evidence="2 3">
    <name type="scientific">Pseudogracilibacillus auburnensis</name>
    <dbReference type="NCBI Taxonomy" id="1494959"/>
    <lineage>
        <taxon>Bacteria</taxon>
        <taxon>Bacillati</taxon>
        <taxon>Bacillota</taxon>
        <taxon>Bacilli</taxon>
        <taxon>Bacillales</taxon>
        <taxon>Bacillaceae</taxon>
        <taxon>Pseudogracilibacillus</taxon>
    </lineage>
</organism>
<name>A0A2V3VZH7_9BACI</name>
<sequence>MNGFMYDRQQAVLYAEKWWNSYNPAFPHFSVDCTNYISQCLYAGGAPMRGEPVREKGWWCKPNNWSFSWSVAHSFYWYLKTSTIGLQATEVESEKELYVGDVICYDFEGNNRWDHTTIVVRKDASGVPLVNAHTDNSRHRYWMYMDSAAWTPQTKYAFFTIGE</sequence>
<dbReference type="EMBL" id="QJJQ01000006">
    <property type="protein sequence ID" value="PXW86976.1"/>
    <property type="molecule type" value="Genomic_DNA"/>
</dbReference>
<evidence type="ECO:0000313" key="3">
    <source>
        <dbReference type="Proteomes" id="UP000247978"/>
    </source>
</evidence>
<comment type="caution">
    <text evidence="2">The sequence shown here is derived from an EMBL/GenBank/DDBJ whole genome shotgun (WGS) entry which is preliminary data.</text>
</comment>
<dbReference type="Pfam" id="PF12671">
    <property type="entry name" value="Amidase_6"/>
    <property type="match status" value="1"/>
</dbReference>
<keyword evidence="3" id="KW-1185">Reference proteome</keyword>
<dbReference type="InterPro" id="IPR024301">
    <property type="entry name" value="Amidase_6"/>
</dbReference>
<dbReference type="PANTHER" id="PTHR40032:SF1">
    <property type="entry name" value="EXPORTED PROTEIN"/>
    <property type="match status" value="1"/>
</dbReference>
<gene>
    <name evidence="2" type="ORF">DFR56_10644</name>
</gene>
<evidence type="ECO:0000259" key="1">
    <source>
        <dbReference type="Pfam" id="PF12671"/>
    </source>
</evidence>
<dbReference type="PANTHER" id="PTHR40032">
    <property type="entry name" value="EXPORTED PROTEIN-RELATED"/>
    <property type="match status" value="1"/>
</dbReference>
<proteinExistence type="predicted"/>
<evidence type="ECO:0000313" key="2">
    <source>
        <dbReference type="EMBL" id="PXW86976.1"/>
    </source>
</evidence>
<dbReference type="AlphaFoldDB" id="A0A2V3VZH7"/>
<protein>
    <submittedName>
        <fullName evidence="2">Putative amidase-like protein</fullName>
    </submittedName>
</protein>
<reference evidence="2 3" key="1">
    <citation type="submission" date="2018-05" db="EMBL/GenBank/DDBJ databases">
        <title>Genomic Encyclopedia of Type Strains, Phase IV (KMG-IV): sequencing the most valuable type-strain genomes for metagenomic binning, comparative biology and taxonomic classification.</title>
        <authorList>
            <person name="Goeker M."/>
        </authorList>
    </citation>
    <scope>NUCLEOTIDE SEQUENCE [LARGE SCALE GENOMIC DNA]</scope>
    <source>
        <strain evidence="2 3">DSM 28556</strain>
    </source>
</reference>
<feature type="domain" description="Putative amidase" evidence="1">
    <location>
        <begin position="6"/>
        <end position="152"/>
    </location>
</feature>